<keyword evidence="3" id="KW-1185">Reference proteome</keyword>
<dbReference type="Proteomes" id="UP000324222">
    <property type="component" value="Unassembled WGS sequence"/>
</dbReference>
<evidence type="ECO:0000256" key="1">
    <source>
        <dbReference type="SAM" id="MobiDB-lite"/>
    </source>
</evidence>
<organism evidence="2 3">
    <name type="scientific">Portunus trituberculatus</name>
    <name type="common">Swimming crab</name>
    <name type="synonym">Neptunus trituberculatus</name>
    <dbReference type="NCBI Taxonomy" id="210409"/>
    <lineage>
        <taxon>Eukaryota</taxon>
        <taxon>Metazoa</taxon>
        <taxon>Ecdysozoa</taxon>
        <taxon>Arthropoda</taxon>
        <taxon>Crustacea</taxon>
        <taxon>Multicrustacea</taxon>
        <taxon>Malacostraca</taxon>
        <taxon>Eumalacostraca</taxon>
        <taxon>Eucarida</taxon>
        <taxon>Decapoda</taxon>
        <taxon>Pleocyemata</taxon>
        <taxon>Brachyura</taxon>
        <taxon>Eubrachyura</taxon>
        <taxon>Portunoidea</taxon>
        <taxon>Portunidae</taxon>
        <taxon>Portuninae</taxon>
        <taxon>Portunus</taxon>
    </lineage>
</organism>
<dbReference type="EMBL" id="VSRR010047651">
    <property type="protein sequence ID" value="MPC78127.1"/>
    <property type="molecule type" value="Genomic_DNA"/>
</dbReference>
<feature type="compositionally biased region" description="Polar residues" evidence="1">
    <location>
        <begin position="28"/>
        <end position="43"/>
    </location>
</feature>
<feature type="region of interest" description="Disordered" evidence="1">
    <location>
        <begin position="1"/>
        <end position="69"/>
    </location>
</feature>
<accession>A0A5B7I9E1</accession>
<dbReference type="AlphaFoldDB" id="A0A5B7I9E1"/>
<name>A0A5B7I9E1_PORTR</name>
<evidence type="ECO:0000313" key="3">
    <source>
        <dbReference type="Proteomes" id="UP000324222"/>
    </source>
</evidence>
<gene>
    <name evidence="2" type="ORF">E2C01_072607</name>
</gene>
<feature type="compositionally biased region" description="Basic and acidic residues" evidence="1">
    <location>
        <begin position="1"/>
        <end position="20"/>
    </location>
</feature>
<sequence>MNTNELRKQRINTKRQERNICRGRRSKQTQQPGDRQASRSSGGVQEEKWRCGSSSSVPRSSAIPFPCSTWTRPAKVLGSRCAAA</sequence>
<reference evidence="2 3" key="1">
    <citation type="submission" date="2019-05" db="EMBL/GenBank/DDBJ databases">
        <title>Another draft genome of Portunus trituberculatus and its Hox gene families provides insights of decapod evolution.</title>
        <authorList>
            <person name="Jeong J.-H."/>
            <person name="Song I."/>
            <person name="Kim S."/>
            <person name="Choi T."/>
            <person name="Kim D."/>
            <person name="Ryu S."/>
            <person name="Kim W."/>
        </authorList>
    </citation>
    <scope>NUCLEOTIDE SEQUENCE [LARGE SCALE GENOMIC DNA]</scope>
    <source>
        <tissue evidence="2">Muscle</tissue>
    </source>
</reference>
<proteinExistence type="predicted"/>
<protein>
    <submittedName>
        <fullName evidence="2">Uncharacterized protein</fullName>
    </submittedName>
</protein>
<comment type="caution">
    <text evidence="2">The sequence shown here is derived from an EMBL/GenBank/DDBJ whole genome shotgun (WGS) entry which is preliminary data.</text>
</comment>
<evidence type="ECO:0000313" key="2">
    <source>
        <dbReference type="EMBL" id="MPC78127.1"/>
    </source>
</evidence>